<evidence type="ECO:0000313" key="6">
    <source>
        <dbReference type="RefSeq" id="XP_033581349.1"/>
    </source>
</evidence>
<dbReference type="PRINTS" id="PR01415">
    <property type="entry name" value="ANKYRIN"/>
</dbReference>
<dbReference type="SUPFAM" id="SSF48403">
    <property type="entry name" value="Ankyrin repeat"/>
    <property type="match status" value="1"/>
</dbReference>
<feature type="repeat" description="ANK" evidence="3">
    <location>
        <begin position="40"/>
        <end position="72"/>
    </location>
</feature>
<feature type="non-terminal residue" evidence="4">
    <location>
        <position position="1"/>
    </location>
</feature>
<dbReference type="AlphaFoldDB" id="A0A6A6Z2I2"/>
<proteinExistence type="predicted"/>
<dbReference type="EMBL" id="MU003695">
    <property type="protein sequence ID" value="KAF2814385.1"/>
    <property type="molecule type" value="Genomic_DNA"/>
</dbReference>
<name>A0A6A6Z2I2_9PEZI</name>
<sequence length="205" mass="22793">VDFPDTDGETPLHICARHGYVAMAKRLLDHGANIEARDNKDATPLWLAAELGQVEFVNLLASRGANLDSQDEEIGFAAIHRAATKGQVEVIKALIKLGANMNVRTYSVDFMPIYYAVLANSEESLKVFLDHGCYDEDMLVSCLYCACNEGHNSIARLLVQAGADTSGYESSVRLLMEDMEEEERDDFFKDTRSIKRVSCCTYVQV</sequence>
<reference evidence="4 6" key="1">
    <citation type="journal article" date="2020" name="Stud. Mycol.">
        <title>101 Dothideomycetes genomes: a test case for predicting lifestyles and emergence of pathogens.</title>
        <authorList>
            <person name="Haridas S."/>
            <person name="Albert R."/>
            <person name="Binder M."/>
            <person name="Bloem J."/>
            <person name="Labutti K."/>
            <person name="Salamov A."/>
            <person name="Andreopoulos B."/>
            <person name="Baker S."/>
            <person name="Barry K."/>
            <person name="Bills G."/>
            <person name="Bluhm B."/>
            <person name="Cannon C."/>
            <person name="Castanera R."/>
            <person name="Culley D."/>
            <person name="Daum C."/>
            <person name="Ezra D."/>
            <person name="Gonzalez J."/>
            <person name="Henrissat B."/>
            <person name="Kuo A."/>
            <person name="Liang C."/>
            <person name="Lipzen A."/>
            <person name="Lutzoni F."/>
            <person name="Magnuson J."/>
            <person name="Mondo S."/>
            <person name="Nolan M."/>
            <person name="Ohm R."/>
            <person name="Pangilinan J."/>
            <person name="Park H.-J."/>
            <person name="Ramirez L."/>
            <person name="Alfaro M."/>
            <person name="Sun H."/>
            <person name="Tritt A."/>
            <person name="Yoshinaga Y."/>
            <person name="Zwiers L.-H."/>
            <person name="Turgeon B."/>
            <person name="Goodwin S."/>
            <person name="Spatafora J."/>
            <person name="Crous P."/>
            <person name="Grigoriev I."/>
        </authorList>
    </citation>
    <scope>NUCLEOTIDE SEQUENCE</scope>
    <source>
        <strain evidence="4 6">CBS 304.34</strain>
    </source>
</reference>
<dbReference type="PROSITE" id="PS50088">
    <property type="entry name" value="ANK_REPEAT"/>
    <property type="match status" value="3"/>
</dbReference>
<gene>
    <name evidence="4 6" type="ORF">BDZ99DRAFT_380849</name>
</gene>
<evidence type="ECO:0000256" key="2">
    <source>
        <dbReference type="ARBA" id="ARBA00023043"/>
    </source>
</evidence>
<organism evidence="4">
    <name type="scientific">Mytilinidion resinicola</name>
    <dbReference type="NCBI Taxonomy" id="574789"/>
    <lineage>
        <taxon>Eukaryota</taxon>
        <taxon>Fungi</taxon>
        <taxon>Dikarya</taxon>
        <taxon>Ascomycota</taxon>
        <taxon>Pezizomycotina</taxon>
        <taxon>Dothideomycetes</taxon>
        <taxon>Pleosporomycetidae</taxon>
        <taxon>Mytilinidiales</taxon>
        <taxon>Mytilinidiaceae</taxon>
        <taxon>Mytilinidion</taxon>
    </lineage>
</organism>
<evidence type="ECO:0000313" key="5">
    <source>
        <dbReference type="Proteomes" id="UP000504636"/>
    </source>
</evidence>
<evidence type="ECO:0000313" key="4">
    <source>
        <dbReference type="EMBL" id="KAF2814385.1"/>
    </source>
</evidence>
<keyword evidence="5" id="KW-1185">Reference proteome</keyword>
<feature type="repeat" description="ANK" evidence="3">
    <location>
        <begin position="74"/>
        <end position="106"/>
    </location>
</feature>
<protein>
    <submittedName>
        <fullName evidence="4 6">Ankyrin</fullName>
    </submittedName>
</protein>
<evidence type="ECO:0000256" key="3">
    <source>
        <dbReference type="PROSITE-ProRule" id="PRU00023"/>
    </source>
</evidence>
<dbReference type="OrthoDB" id="195446at2759"/>
<dbReference type="PROSITE" id="PS50297">
    <property type="entry name" value="ANK_REP_REGION"/>
    <property type="match status" value="3"/>
</dbReference>
<accession>A0A6A6Z2I2</accession>
<dbReference type="RefSeq" id="XP_033581349.1">
    <property type="nucleotide sequence ID" value="XM_033715208.1"/>
</dbReference>
<dbReference type="PANTHER" id="PTHR24198">
    <property type="entry name" value="ANKYRIN REPEAT AND PROTEIN KINASE DOMAIN-CONTAINING PROTEIN"/>
    <property type="match status" value="1"/>
</dbReference>
<keyword evidence="2 3" id="KW-0040">ANK repeat</keyword>
<dbReference type="Pfam" id="PF12796">
    <property type="entry name" value="Ank_2"/>
    <property type="match status" value="2"/>
</dbReference>
<dbReference type="Proteomes" id="UP000504636">
    <property type="component" value="Unplaced"/>
</dbReference>
<dbReference type="InterPro" id="IPR002110">
    <property type="entry name" value="Ankyrin_rpt"/>
</dbReference>
<keyword evidence="1" id="KW-0677">Repeat</keyword>
<dbReference type="PANTHER" id="PTHR24198:SF165">
    <property type="entry name" value="ANKYRIN REPEAT-CONTAINING PROTEIN-RELATED"/>
    <property type="match status" value="1"/>
</dbReference>
<reference evidence="6" key="3">
    <citation type="submission" date="2025-04" db="UniProtKB">
        <authorList>
            <consortium name="RefSeq"/>
        </authorList>
    </citation>
    <scope>IDENTIFICATION</scope>
    <source>
        <strain evidence="6">CBS 304.34</strain>
    </source>
</reference>
<dbReference type="SMART" id="SM00248">
    <property type="entry name" value="ANK"/>
    <property type="match status" value="5"/>
</dbReference>
<reference evidence="6" key="2">
    <citation type="submission" date="2020-04" db="EMBL/GenBank/DDBJ databases">
        <authorList>
            <consortium name="NCBI Genome Project"/>
        </authorList>
    </citation>
    <scope>NUCLEOTIDE SEQUENCE</scope>
    <source>
        <strain evidence="6">CBS 304.34</strain>
    </source>
</reference>
<dbReference type="Gene3D" id="1.25.40.20">
    <property type="entry name" value="Ankyrin repeat-containing domain"/>
    <property type="match status" value="1"/>
</dbReference>
<dbReference type="GeneID" id="54456101"/>
<dbReference type="InterPro" id="IPR036770">
    <property type="entry name" value="Ankyrin_rpt-contain_sf"/>
</dbReference>
<evidence type="ECO:0000256" key="1">
    <source>
        <dbReference type="ARBA" id="ARBA00022737"/>
    </source>
</evidence>
<feature type="repeat" description="ANK" evidence="3">
    <location>
        <begin position="7"/>
        <end position="39"/>
    </location>
</feature>